<sequence>MSTRQTRYNKEIDILHDISYLLGRAESNDEMYRIAVEHAIVNLTIDRLAIFLITGDNQVQGTYGTDTEGNVVDERWFTSTIDEHVFASEMIRNRTFIGFQQHTSLLHNFANVGIGWNGYVTLWDGNEAIGWIACDNLITATPLKPSQVNILKMLGFIISQNIVRRKYQDQLIIANKELELKNKELEYLTSKLEQLVFIDPLTMIANRRALQRYLDDTAASSKNNYSSLSILMLDIDNFKSINDKYGHLEGDQCLVAIANRLKTIVKTQDFILARYGGEEFIFAFVGLTEAQLKMIAEEILVAVRELKITNSNSQNVHSLTLSVGAAYSPILQDISYIELIQAADSALYQAKSGGKDRIIFAQQITVA</sequence>
<evidence type="ECO:0000256" key="2">
    <source>
        <dbReference type="ARBA" id="ARBA00034247"/>
    </source>
</evidence>
<dbReference type="EMBL" id="MJMI01000142">
    <property type="protein sequence ID" value="OLQ85464.1"/>
    <property type="molecule type" value="Genomic_DNA"/>
</dbReference>
<name>A0ABX3F9F5_9VIBR</name>
<keyword evidence="3" id="KW-0175">Coiled coil</keyword>
<reference evidence="5 6" key="1">
    <citation type="submission" date="2016-09" db="EMBL/GenBank/DDBJ databases">
        <title>Genomic Taxonomy of the Vibrionaceae.</title>
        <authorList>
            <person name="Gonzalez-Castillo A."/>
            <person name="Gomez-Gil B."/>
            <person name="Enciso-Ibarra K."/>
        </authorList>
    </citation>
    <scope>NUCLEOTIDE SEQUENCE [LARGE SCALE GENOMIC DNA]</scope>
    <source>
        <strain evidence="5 6">CAIM 1731</strain>
    </source>
</reference>
<evidence type="ECO:0000259" key="4">
    <source>
        <dbReference type="PROSITE" id="PS50887"/>
    </source>
</evidence>
<comment type="catalytic activity">
    <reaction evidence="2">
        <text>2 GTP = 3',3'-c-di-GMP + 2 diphosphate</text>
        <dbReference type="Rhea" id="RHEA:24898"/>
        <dbReference type="ChEBI" id="CHEBI:33019"/>
        <dbReference type="ChEBI" id="CHEBI:37565"/>
        <dbReference type="ChEBI" id="CHEBI:58805"/>
        <dbReference type="EC" id="2.7.7.65"/>
    </reaction>
</comment>
<dbReference type="InterPro" id="IPR000160">
    <property type="entry name" value="GGDEF_dom"/>
</dbReference>
<dbReference type="PANTHER" id="PTHR45138:SF9">
    <property type="entry name" value="DIGUANYLATE CYCLASE DGCM-RELATED"/>
    <property type="match status" value="1"/>
</dbReference>
<evidence type="ECO:0000256" key="3">
    <source>
        <dbReference type="SAM" id="Coils"/>
    </source>
</evidence>
<dbReference type="PROSITE" id="PS50887">
    <property type="entry name" value="GGDEF"/>
    <property type="match status" value="1"/>
</dbReference>
<dbReference type="CDD" id="cd01949">
    <property type="entry name" value="GGDEF"/>
    <property type="match status" value="1"/>
</dbReference>
<dbReference type="InterPro" id="IPR050469">
    <property type="entry name" value="Diguanylate_Cyclase"/>
</dbReference>
<dbReference type="Proteomes" id="UP000186206">
    <property type="component" value="Unassembled WGS sequence"/>
</dbReference>
<feature type="domain" description="GGDEF" evidence="4">
    <location>
        <begin position="226"/>
        <end position="363"/>
    </location>
</feature>
<dbReference type="Pfam" id="PF00990">
    <property type="entry name" value="GGDEF"/>
    <property type="match status" value="1"/>
</dbReference>
<accession>A0ABX3F9F5</accession>
<dbReference type="SMART" id="SM00267">
    <property type="entry name" value="GGDEF"/>
    <property type="match status" value="1"/>
</dbReference>
<comment type="caution">
    <text evidence="5">The sequence shown here is derived from an EMBL/GenBank/DDBJ whole genome shotgun (WGS) entry which is preliminary data.</text>
</comment>
<keyword evidence="6" id="KW-1185">Reference proteome</keyword>
<dbReference type="EC" id="2.7.7.65" evidence="1"/>
<proteinExistence type="predicted"/>
<feature type="coiled-coil region" evidence="3">
    <location>
        <begin position="164"/>
        <end position="195"/>
    </location>
</feature>
<evidence type="ECO:0000313" key="5">
    <source>
        <dbReference type="EMBL" id="OLQ85464.1"/>
    </source>
</evidence>
<dbReference type="PANTHER" id="PTHR45138">
    <property type="entry name" value="REGULATORY COMPONENTS OF SENSORY TRANSDUCTION SYSTEM"/>
    <property type="match status" value="1"/>
</dbReference>
<evidence type="ECO:0000313" key="6">
    <source>
        <dbReference type="Proteomes" id="UP000186206"/>
    </source>
</evidence>
<dbReference type="NCBIfam" id="TIGR00254">
    <property type="entry name" value="GGDEF"/>
    <property type="match status" value="1"/>
</dbReference>
<dbReference type="SUPFAM" id="SSF55781">
    <property type="entry name" value="GAF domain-like"/>
    <property type="match status" value="1"/>
</dbReference>
<organism evidence="5 6">
    <name type="scientific">Vibrio ponticus</name>
    <dbReference type="NCBI Taxonomy" id="265668"/>
    <lineage>
        <taxon>Bacteria</taxon>
        <taxon>Pseudomonadati</taxon>
        <taxon>Pseudomonadota</taxon>
        <taxon>Gammaproteobacteria</taxon>
        <taxon>Vibrionales</taxon>
        <taxon>Vibrionaceae</taxon>
        <taxon>Vibrio</taxon>
    </lineage>
</organism>
<evidence type="ECO:0000256" key="1">
    <source>
        <dbReference type="ARBA" id="ARBA00012528"/>
    </source>
</evidence>
<dbReference type="Gene3D" id="3.30.70.270">
    <property type="match status" value="1"/>
</dbReference>
<dbReference type="InterPro" id="IPR029787">
    <property type="entry name" value="Nucleotide_cyclase"/>
</dbReference>
<protein>
    <recommendedName>
        <fullName evidence="1">diguanylate cyclase</fullName>
        <ecNumber evidence="1">2.7.7.65</ecNumber>
    </recommendedName>
</protein>
<dbReference type="SUPFAM" id="SSF55073">
    <property type="entry name" value="Nucleotide cyclase"/>
    <property type="match status" value="1"/>
</dbReference>
<gene>
    <name evidence="5" type="ORF">BIY21_04295</name>
</gene>
<dbReference type="InterPro" id="IPR043128">
    <property type="entry name" value="Rev_trsase/Diguanyl_cyclase"/>
</dbReference>